<proteinExistence type="predicted"/>
<feature type="compositionally biased region" description="Polar residues" evidence="1">
    <location>
        <begin position="137"/>
        <end position="151"/>
    </location>
</feature>
<name>A0A1E7EUX4_9STRA</name>
<keyword evidence="3" id="KW-1185">Reference proteome</keyword>
<protein>
    <submittedName>
        <fullName evidence="2">Uncharacterized protein</fullName>
    </submittedName>
</protein>
<reference evidence="2 3" key="1">
    <citation type="submission" date="2016-09" db="EMBL/GenBank/DDBJ databases">
        <title>Extensive genetic diversity and differential bi-allelic expression allows diatom success in the polar Southern Ocean.</title>
        <authorList>
            <consortium name="DOE Joint Genome Institute"/>
            <person name="Mock T."/>
            <person name="Otillar R.P."/>
            <person name="Strauss J."/>
            <person name="Dupont C."/>
            <person name="Frickenhaus S."/>
            <person name="Maumus F."/>
            <person name="Mcmullan M."/>
            <person name="Sanges R."/>
            <person name="Schmutz J."/>
            <person name="Toseland A."/>
            <person name="Valas R."/>
            <person name="Veluchamy A."/>
            <person name="Ward B.J."/>
            <person name="Allen A."/>
            <person name="Barry K."/>
            <person name="Falciatore A."/>
            <person name="Ferrante M."/>
            <person name="Fortunato A.E."/>
            <person name="Gloeckner G."/>
            <person name="Gruber A."/>
            <person name="Hipkin R."/>
            <person name="Janech M."/>
            <person name="Kroth P."/>
            <person name="Leese F."/>
            <person name="Lindquist E."/>
            <person name="Lyon B.R."/>
            <person name="Martin J."/>
            <person name="Mayer C."/>
            <person name="Parker M."/>
            <person name="Quesneville H."/>
            <person name="Raymond J."/>
            <person name="Uhlig C."/>
            <person name="Valentin K.U."/>
            <person name="Worden A.Z."/>
            <person name="Armbrust E.V."/>
            <person name="Bowler C."/>
            <person name="Green B."/>
            <person name="Moulton V."/>
            <person name="Van Oosterhout C."/>
            <person name="Grigoriev I."/>
        </authorList>
    </citation>
    <scope>NUCLEOTIDE SEQUENCE [LARGE SCALE GENOMIC DNA]</scope>
    <source>
        <strain evidence="2 3">CCMP1102</strain>
    </source>
</reference>
<sequence length="366" mass="39978">MNLIPSTTRNHHDGLSPVLTVTLISGQDQVEAEVVEYEYSQSDLEIMTETELEDICIKRGFQLVNDDLDPETGEKYSLTKQDYVEAAQRCLAIEKEMNELLVQYPELADELEEEIKRMEEENLEKQAKVDELKSEIGGSNNNVEETVDSTSGNDNNDGGQEQDDTPGMAFTRGKEATNNDDNNEDENENDDINESIDDDIASGKESTTASATTIIDEVEENDILSATITNNAITGDDIIGKDMESSSDDTLLLSDTADGGKNAEDFTLSHLAVESLRVLVKNASEDVKRVIGLAIPVFQPLLNAGDVAWKQIKSLYAKARKAYDAYQATNNQSSSSSSSSSSNKETPEDSAGSESESCEDPISNSN</sequence>
<gene>
    <name evidence="2" type="ORF">FRACYDRAFT_248453</name>
</gene>
<feature type="region of interest" description="Disordered" evidence="1">
    <location>
        <begin position="328"/>
        <end position="366"/>
    </location>
</feature>
<evidence type="ECO:0000313" key="3">
    <source>
        <dbReference type="Proteomes" id="UP000095751"/>
    </source>
</evidence>
<dbReference type="AlphaFoldDB" id="A0A1E7EUX4"/>
<feature type="compositionally biased region" description="Acidic residues" evidence="1">
    <location>
        <begin position="181"/>
        <end position="200"/>
    </location>
</feature>
<dbReference type="EMBL" id="KV784375">
    <property type="protein sequence ID" value="OEU09605.1"/>
    <property type="molecule type" value="Genomic_DNA"/>
</dbReference>
<evidence type="ECO:0000313" key="2">
    <source>
        <dbReference type="EMBL" id="OEU09605.1"/>
    </source>
</evidence>
<evidence type="ECO:0000256" key="1">
    <source>
        <dbReference type="SAM" id="MobiDB-lite"/>
    </source>
</evidence>
<feature type="region of interest" description="Disordered" evidence="1">
    <location>
        <begin position="124"/>
        <end position="213"/>
    </location>
</feature>
<feature type="compositionally biased region" description="Polar residues" evidence="1">
    <location>
        <begin position="204"/>
        <end position="213"/>
    </location>
</feature>
<organism evidence="2 3">
    <name type="scientific">Fragilariopsis cylindrus CCMP1102</name>
    <dbReference type="NCBI Taxonomy" id="635003"/>
    <lineage>
        <taxon>Eukaryota</taxon>
        <taxon>Sar</taxon>
        <taxon>Stramenopiles</taxon>
        <taxon>Ochrophyta</taxon>
        <taxon>Bacillariophyta</taxon>
        <taxon>Bacillariophyceae</taxon>
        <taxon>Bacillariophycidae</taxon>
        <taxon>Bacillariales</taxon>
        <taxon>Bacillariaceae</taxon>
        <taxon>Fragilariopsis</taxon>
    </lineage>
</organism>
<dbReference type="OrthoDB" id="49425at2759"/>
<dbReference type="InParanoid" id="A0A1E7EUX4"/>
<feature type="compositionally biased region" description="Basic and acidic residues" evidence="1">
    <location>
        <begin position="124"/>
        <end position="134"/>
    </location>
</feature>
<accession>A0A1E7EUX4</accession>
<feature type="compositionally biased region" description="Low complexity" evidence="1">
    <location>
        <begin position="333"/>
        <end position="342"/>
    </location>
</feature>
<dbReference type="Proteomes" id="UP000095751">
    <property type="component" value="Unassembled WGS sequence"/>
</dbReference>
<dbReference type="KEGG" id="fcy:FRACYDRAFT_248453"/>